<keyword evidence="1" id="KW-0472">Membrane</keyword>
<keyword evidence="3" id="KW-1185">Reference proteome</keyword>
<dbReference type="EMBL" id="CP017634">
    <property type="protein sequence ID" value="ATW24798.1"/>
    <property type="molecule type" value="Genomic_DNA"/>
</dbReference>
<gene>
    <name evidence="2" type="ORF">DCMF_08440</name>
</gene>
<evidence type="ECO:0008006" key="4">
    <source>
        <dbReference type="Google" id="ProtNLM"/>
    </source>
</evidence>
<name>A0A3G1KQR6_FORW1</name>
<evidence type="ECO:0000313" key="3">
    <source>
        <dbReference type="Proteomes" id="UP000323521"/>
    </source>
</evidence>
<dbReference type="GO" id="GO:0004252">
    <property type="term" value="F:serine-type endopeptidase activity"/>
    <property type="evidence" value="ECO:0007669"/>
    <property type="project" value="InterPro"/>
</dbReference>
<dbReference type="OrthoDB" id="9766361at2"/>
<dbReference type="SUPFAM" id="SSF50494">
    <property type="entry name" value="Trypsin-like serine proteases"/>
    <property type="match status" value="1"/>
</dbReference>
<dbReference type="GO" id="GO:0006508">
    <property type="term" value="P:proteolysis"/>
    <property type="evidence" value="ECO:0007669"/>
    <property type="project" value="InterPro"/>
</dbReference>
<dbReference type="Pfam" id="PF13365">
    <property type="entry name" value="Trypsin_2"/>
    <property type="match status" value="1"/>
</dbReference>
<sequence length="207" mass="22962">MFEELNEDEALEEEDIPEPKPQYRKTPVFRFIGLITIVTFLAIFAGNYFKDYGLPPLNFLAQSGELKQLPEVQAFQKAVVMIDTVKSQGTGFNIDSEGLIVTNAHVVNNAEVVLVKFSQGKIYASTKWRSFPDVDLALIKIEGQNLPKLDLARDANMKPGSKVIIIGNPLGFPFVASTGTVSGQLTLDQWAEPVLKIESYIHNFPSC</sequence>
<feature type="transmembrane region" description="Helical" evidence="1">
    <location>
        <begin position="28"/>
        <end position="49"/>
    </location>
</feature>
<dbReference type="RefSeq" id="WP_148134023.1">
    <property type="nucleotide sequence ID" value="NZ_CP017634.1"/>
</dbReference>
<evidence type="ECO:0000313" key="2">
    <source>
        <dbReference type="EMBL" id="ATW24798.1"/>
    </source>
</evidence>
<keyword evidence="1" id="KW-0812">Transmembrane</keyword>
<dbReference type="PANTHER" id="PTHR22939">
    <property type="entry name" value="SERINE PROTEASE FAMILY S1C HTRA-RELATED"/>
    <property type="match status" value="1"/>
</dbReference>
<dbReference type="InterPro" id="IPR001940">
    <property type="entry name" value="Peptidase_S1C"/>
</dbReference>
<proteinExistence type="predicted"/>
<dbReference type="Proteomes" id="UP000323521">
    <property type="component" value="Chromosome"/>
</dbReference>
<dbReference type="PANTHER" id="PTHR22939:SF129">
    <property type="entry name" value="SERINE PROTEASE HTRA2, MITOCHONDRIAL"/>
    <property type="match status" value="1"/>
</dbReference>
<protein>
    <recommendedName>
        <fullName evidence="4">Trypsin-like peptidase domain-containing protein</fullName>
    </recommendedName>
</protein>
<evidence type="ECO:0000256" key="1">
    <source>
        <dbReference type="SAM" id="Phobius"/>
    </source>
</evidence>
<dbReference type="InterPro" id="IPR009003">
    <property type="entry name" value="Peptidase_S1_PA"/>
</dbReference>
<dbReference type="PRINTS" id="PR00834">
    <property type="entry name" value="PROTEASES2C"/>
</dbReference>
<reference evidence="2 3" key="1">
    <citation type="submission" date="2016-10" db="EMBL/GenBank/DDBJ databases">
        <title>Complete Genome Sequence of Peptococcaceae strain DCMF.</title>
        <authorList>
            <person name="Edwards R.J."/>
            <person name="Holland S.I."/>
            <person name="Deshpande N.P."/>
            <person name="Wong Y.K."/>
            <person name="Ertan H."/>
            <person name="Manefield M."/>
            <person name="Russell T.L."/>
            <person name="Lee M.J."/>
        </authorList>
    </citation>
    <scope>NUCLEOTIDE SEQUENCE [LARGE SCALE GENOMIC DNA]</scope>
    <source>
        <strain evidence="2 3">DCMF</strain>
    </source>
</reference>
<dbReference type="Gene3D" id="2.40.10.120">
    <property type="match status" value="1"/>
</dbReference>
<dbReference type="KEGG" id="fwa:DCMF_08440"/>
<accession>A0A3G1KQR6</accession>
<keyword evidence="1" id="KW-1133">Transmembrane helix</keyword>
<organism evidence="2 3">
    <name type="scientific">Formimonas warabiya</name>
    <dbReference type="NCBI Taxonomy" id="1761012"/>
    <lineage>
        <taxon>Bacteria</taxon>
        <taxon>Bacillati</taxon>
        <taxon>Bacillota</taxon>
        <taxon>Clostridia</taxon>
        <taxon>Eubacteriales</taxon>
        <taxon>Peptococcaceae</taxon>
        <taxon>Candidatus Formimonas</taxon>
    </lineage>
</organism>
<dbReference type="AlphaFoldDB" id="A0A3G1KQR6"/>